<reference evidence="1" key="1">
    <citation type="submission" date="2023-11" db="EMBL/GenBank/DDBJ databases">
        <authorList>
            <person name="Poullet M."/>
        </authorList>
    </citation>
    <scope>NUCLEOTIDE SEQUENCE</scope>
    <source>
        <strain evidence="1">E1834</strain>
    </source>
</reference>
<proteinExistence type="predicted"/>
<dbReference type="EMBL" id="CAVMJV010000015">
    <property type="protein sequence ID" value="CAK5054854.1"/>
    <property type="molecule type" value="Genomic_DNA"/>
</dbReference>
<organism evidence="1 2">
    <name type="scientific">Meloidogyne enterolobii</name>
    <name type="common">Root-knot nematode worm</name>
    <name type="synonym">Meloidogyne mayaguensis</name>
    <dbReference type="NCBI Taxonomy" id="390850"/>
    <lineage>
        <taxon>Eukaryota</taxon>
        <taxon>Metazoa</taxon>
        <taxon>Ecdysozoa</taxon>
        <taxon>Nematoda</taxon>
        <taxon>Chromadorea</taxon>
        <taxon>Rhabditida</taxon>
        <taxon>Tylenchina</taxon>
        <taxon>Tylenchomorpha</taxon>
        <taxon>Tylenchoidea</taxon>
        <taxon>Meloidogynidae</taxon>
        <taxon>Meloidogyninae</taxon>
        <taxon>Meloidogyne</taxon>
    </lineage>
</organism>
<protein>
    <submittedName>
        <fullName evidence="1">Uncharacterized protein</fullName>
    </submittedName>
</protein>
<dbReference type="Proteomes" id="UP001497535">
    <property type="component" value="Unassembled WGS sequence"/>
</dbReference>
<sequence length="93" mass="10610">MVCFKFGRCTICLLRLRPDNVYTLKNCNHTFHRQCITRWITEGAQECPRCRVPATLNDIKQLSVEEADDSSDDSGDEMTQSSSNMNTKNPHVS</sequence>
<keyword evidence="2" id="KW-1185">Reference proteome</keyword>
<comment type="caution">
    <text evidence="1">The sequence shown here is derived from an EMBL/GenBank/DDBJ whole genome shotgun (WGS) entry which is preliminary data.</text>
</comment>
<evidence type="ECO:0000313" key="1">
    <source>
        <dbReference type="EMBL" id="CAK5054854.1"/>
    </source>
</evidence>
<name>A0ACB0YNI8_MELEN</name>
<evidence type="ECO:0000313" key="2">
    <source>
        <dbReference type="Proteomes" id="UP001497535"/>
    </source>
</evidence>
<accession>A0ACB0YNI8</accession>
<gene>
    <name evidence="1" type="ORF">MENTE1834_LOCUS14521</name>
</gene>